<accession>A0A4R3M185</accession>
<reference evidence="2 3" key="1">
    <citation type="submission" date="2019-03" db="EMBL/GenBank/DDBJ databases">
        <title>Genomic Encyclopedia of Type Strains, Phase IV (KMG-IV): sequencing the most valuable type-strain genomes for metagenomic binning, comparative biology and taxonomic classification.</title>
        <authorList>
            <person name="Goeker M."/>
        </authorList>
    </citation>
    <scope>NUCLEOTIDE SEQUENCE [LARGE SCALE GENOMIC DNA]</scope>
    <source>
        <strain evidence="2 3">DSM 9035</strain>
    </source>
</reference>
<dbReference type="Gene3D" id="3.40.50.150">
    <property type="entry name" value="Vaccinia Virus protein VP39"/>
    <property type="match status" value="1"/>
</dbReference>
<evidence type="ECO:0000259" key="1">
    <source>
        <dbReference type="Pfam" id="PF08241"/>
    </source>
</evidence>
<dbReference type="SUPFAM" id="SSF53335">
    <property type="entry name" value="S-adenosyl-L-methionine-dependent methyltransferases"/>
    <property type="match status" value="1"/>
</dbReference>
<dbReference type="RefSeq" id="WP_132030338.1">
    <property type="nucleotide sequence ID" value="NZ_SMAI01000002.1"/>
</dbReference>
<dbReference type="GO" id="GO:0008757">
    <property type="term" value="F:S-adenosylmethionine-dependent methyltransferase activity"/>
    <property type="evidence" value="ECO:0007669"/>
    <property type="project" value="InterPro"/>
</dbReference>
<keyword evidence="2" id="KW-0489">Methyltransferase</keyword>
<dbReference type="PANTHER" id="PTHR43591:SF24">
    <property type="entry name" value="2-METHOXY-6-POLYPRENYL-1,4-BENZOQUINOL METHYLASE, MITOCHONDRIAL"/>
    <property type="match status" value="1"/>
</dbReference>
<organism evidence="2 3">
    <name type="scientific">Aquabacter spiritensis</name>
    <dbReference type="NCBI Taxonomy" id="933073"/>
    <lineage>
        <taxon>Bacteria</taxon>
        <taxon>Pseudomonadati</taxon>
        <taxon>Pseudomonadota</taxon>
        <taxon>Alphaproteobacteria</taxon>
        <taxon>Hyphomicrobiales</taxon>
        <taxon>Xanthobacteraceae</taxon>
        <taxon>Aquabacter</taxon>
    </lineage>
</organism>
<comment type="caution">
    <text evidence="2">The sequence shown here is derived from an EMBL/GenBank/DDBJ whole genome shotgun (WGS) entry which is preliminary data.</text>
</comment>
<dbReference type="EMBL" id="SMAI01000002">
    <property type="protein sequence ID" value="TCT06871.1"/>
    <property type="molecule type" value="Genomic_DNA"/>
</dbReference>
<dbReference type="CDD" id="cd02440">
    <property type="entry name" value="AdoMet_MTases"/>
    <property type="match status" value="1"/>
</dbReference>
<dbReference type="AlphaFoldDB" id="A0A4R3M185"/>
<evidence type="ECO:0000313" key="3">
    <source>
        <dbReference type="Proteomes" id="UP000294664"/>
    </source>
</evidence>
<dbReference type="Proteomes" id="UP000294664">
    <property type="component" value="Unassembled WGS sequence"/>
</dbReference>
<keyword evidence="3" id="KW-1185">Reference proteome</keyword>
<dbReference type="InterPro" id="IPR013216">
    <property type="entry name" value="Methyltransf_11"/>
</dbReference>
<dbReference type="InterPro" id="IPR029063">
    <property type="entry name" value="SAM-dependent_MTases_sf"/>
</dbReference>
<feature type="domain" description="Methyltransferase type 11" evidence="1">
    <location>
        <begin position="54"/>
        <end position="150"/>
    </location>
</feature>
<dbReference type="PANTHER" id="PTHR43591">
    <property type="entry name" value="METHYLTRANSFERASE"/>
    <property type="match status" value="1"/>
</dbReference>
<evidence type="ECO:0000313" key="2">
    <source>
        <dbReference type="EMBL" id="TCT06871.1"/>
    </source>
</evidence>
<dbReference type="OrthoDB" id="9787738at2"/>
<dbReference type="Pfam" id="PF08241">
    <property type="entry name" value="Methyltransf_11"/>
    <property type="match status" value="1"/>
</dbReference>
<sequence length="260" mass="28118">MTENAVRATTIQDLVARQFGPQAAAYVASTVHAAGEDLEDLRRRLEGRAGDRLLDLGCGGGHVSFAAAPLVAEVVAYDLAPEMLAAVAATAAQRGLANIVPRQGTAEALPFGAAEFDRVASRYSAHHWRDLPRGLAEARRVVKSDGRAIFMDVVAPENPLLDTYLQSFEVLRDPSHVRDYAISQWTGFAHAAGFRVENVVARRLRLEFAPWIARMATPATQVAAIRALQACAPEEVRAHFAFEADGTFTLDTMTVELAPV</sequence>
<dbReference type="GO" id="GO:0032259">
    <property type="term" value="P:methylation"/>
    <property type="evidence" value="ECO:0007669"/>
    <property type="project" value="UniProtKB-KW"/>
</dbReference>
<proteinExistence type="predicted"/>
<protein>
    <submittedName>
        <fullName evidence="2">Methyltransferase family protein</fullName>
    </submittedName>
</protein>
<keyword evidence="2" id="KW-0808">Transferase</keyword>
<name>A0A4R3M185_9HYPH</name>
<gene>
    <name evidence="2" type="ORF">EDC64_102352</name>
</gene>